<feature type="compositionally biased region" description="Basic residues" evidence="1">
    <location>
        <begin position="394"/>
        <end position="403"/>
    </location>
</feature>
<dbReference type="GO" id="GO:0006354">
    <property type="term" value="P:DNA-templated transcription elongation"/>
    <property type="evidence" value="ECO:0007669"/>
    <property type="project" value="InterPro"/>
</dbReference>
<keyword evidence="4" id="KW-1185">Reference proteome</keyword>
<keyword evidence="2" id="KW-0812">Transmembrane</keyword>
<feature type="region of interest" description="Disordered" evidence="1">
    <location>
        <begin position="96"/>
        <end position="115"/>
    </location>
</feature>
<feature type="region of interest" description="Disordered" evidence="1">
    <location>
        <begin position="375"/>
        <end position="417"/>
    </location>
</feature>
<dbReference type="InterPro" id="IPR036735">
    <property type="entry name" value="NGN_dom_sf"/>
</dbReference>
<feature type="region of interest" description="Disordered" evidence="1">
    <location>
        <begin position="778"/>
        <end position="833"/>
    </location>
</feature>
<keyword evidence="2" id="KW-1133">Transmembrane helix</keyword>
<evidence type="ECO:0000313" key="3">
    <source>
        <dbReference type="EMBL" id="CEM10686.1"/>
    </source>
</evidence>
<feature type="region of interest" description="Disordered" evidence="1">
    <location>
        <begin position="486"/>
        <end position="514"/>
    </location>
</feature>
<dbReference type="EMBL" id="CDMY01000405">
    <property type="protein sequence ID" value="CEM10686.1"/>
    <property type="molecule type" value="Genomic_DNA"/>
</dbReference>
<dbReference type="Gene3D" id="3.30.70.940">
    <property type="entry name" value="NusG, N-terminal domain"/>
    <property type="match status" value="1"/>
</dbReference>
<sequence length="896" mass="97971">MTSAGVIRRRPTPAILHPLTLWLPILSAGLPPFMLLVIALIFIHHLIICCHGRLVLADLTNKGRMVASRGARMRHLTRRGPVHTVHRDHAGRSAFTFPPTRLSSDPRRRPSVLSARKQKGDYIDTALLNRMSPFIPTTDEPEWYCVSVGANRENSFRESLIAEVARKGSLLEERVFDCVYPTRGRVNFPATGKPKVQLKAFEPGRVYVKALMSPEVYRELLRMRFAREVVGMEQREVPRGTDVTQGSHVFLQPEPVPAHEMETTLALVENGPILSDGEAILSELECGCYVEIVETQDSVSKAYKGSIGLFDKATHLGDEPLADVWLPTEGGRGAMYQLPPVAMRRLPEERVPLEAQACFEAMVTTDPASFHKATVQRLAKSQAARMEPPESPAPKKKPARRNGTKNVDSDRDSGPSAADVMAAVPWAMATPGEAPSTPDTTEIPTPPVRKEKEAEGVLKWKHPPLHFDVLPQRPLAAAALDEPPDFFPPSPFSQPSSGSIDVPLSPPAPSAALEDEDLVGSDGIYSMALDDEVPLRRARRGRGAGGVEGQGTGGEVASVPARAILSSSDATVDFFTGVDVSGVRTEPIVVSRVAEHRVDLSGVMDAVVEQELSKGNPHPFETETAVAARKRAGGGQEGGEADDEAIREEEDYDIEELGLDLPPVVKRTVAASSAPPHPPQPSPTTDSDDHPLLPAFEPADVDEVLVQGMIMERDGRPSQPSLPFWTGPHSPMEADRFPDGDAADRVDALANRETTSFDRAYDDIYSAAAEVVLQQMGEEMMSRKPPRPPQPQQRGPVGIPAGRWPTEDTDQQLETLPLGRTRSGRGSSWFEDEDEDLMHLYDDEMLVRVNGDERRGMLQWQGADDLPGGPEGGWRWEVDEGEGEGTAAAERQVEYR</sequence>
<feature type="region of interest" description="Disordered" evidence="1">
    <location>
        <begin position="860"/>
        <end position="896"/>
    </location>
</feature>
<organism evidence="3 4">
    <name type="scientific">Vitrella brassicaformis (strain CCMP3155)</name>
    <dbReference type="NCBI Taxonomy" id="1169540"/>
    <lineage>
        <taxon>Eukaryota</taxon>
        <taxon>Sar</taxon>
        <taxon>Alveolata</taxon>
        <taxon>Colpodellida</taxon>
        <taxon>Vitrellaceae</taxon>
        <taxon>Vitrella</taxon>
    </lineage>
</organism>
<feature type="region of interest" description="Disordered" evidence="1">
    <location>
        <begin position="670"/>
        <end position="695"/>
    </location>
</feature>
<evidence type="ECO:0000313" key="4">
    <source>
        <dbReference type="Proteomes" id="UP000041254"/>
    </source>
</evidence>
<feature type="transmembrane region" description="Helical" evidence="2">
    <location>
        <begin position="21"/>
        <end position="43"/>
    </location>
</feature>
<protein>
    <submittedName>
        <fullName evidence="3">Uncharacterized protein</fullName>
    </submittedName>
</protein>
<accession>A0A0G4FBV3</accession>
<feature type="region of interest" description="Disordered" evidence="1">
    <location>
        <begin position="429"/>
        <end position="451"/>
    </location>
</feature>
<dbReference type="AlphaFoldDB" id="A0A0G4FBV3"/>
<dbReference type="Proteomes" id="UP000041254">
    <property type="component" value="Unassembled WGS sequence"/>
</dbReference>
<evidence type="ECO:0000256" key="2">
    <source>
        <dbReference type="SAM" id="Phobius"/>
    </source>
</evidence>
<proteinExistence type="predicted"/>
<name>A0A0G4FBV3_VITBC</name>
<evidence type="ECO:0000256" key="1">
    <source>
        <dbReference type="SAM" id="MobiDB-lite"/>
    </source>
</evidence>
<reference evidence="3 4" key="1">
    <citation type="submission" date="2014-11" db="EMBL/GenBank/DDBJ databases">
        <authorList>
            <person name="Zhu J."/>
            <person name="Qi W."/>
            <person name="Song R."/>
        </authorList>
    </citation>
    <scope>NUCLEOTIDE SEQUENCE [LARGE SCALE GENOMIC DNA]</scope>
</reference>
<dbReference type="VEuPathDB" id="CryptoDB:Vbra_14984"/>
<dbReference type="InParanoid" id="A0A0G4FBV3"/>
<keyword evidence="2" id="KW-0472">Membrane</keyword>
<dbReference type="SUPFAM" id="SSF82679">
    <property type="entry name" value="N-utilization substance G protein NusG, N-terminal domain"/>
    <property type="match status" value="1"/>
</dbReference>
<gene>
    <name evidence="3" type="ORF">Vbra_14984</name>
</gene>